<dbReference type="InterPro" id="IPR011009">
    <property type="entry name" value="Kinase-like_dom_sf"/>
</dbReference>
<comment type="caution">
    <text evidence="1">The sequence shown here is derived from an EMBL/GenBank/DDBJ whole genome shotgun (WGS) entry which is preliminary data.</text>
</comment>
<evidence type="ECO:0008006" key="3">
    <source>
        <dbReference type="Google" id="ProtNLM"/>
    </source>
</evidence>
<sequence length="378" mass="44096">MYSHVLKCFAVTDTTRVFEVDILNRSTDELEVKWIDIQDVYSLEGIGEEDYKILSNWVNRSNQYDQPWFKGEWRHNFEKRVKNVVGSTNVEFKQIRSWERSSLFKLFIGAGDYYFKAVPDVFSHEPLVSDYLNKYHQGLVPTVIYVNPDNNEYIMEELKGGLLGYSNDINHWRDALTNLAAIQKQSINQISELRKMGCPTYSVSQTTQGLLEVSLGELKEVGNFSNNTYSNLISTLSTVYKFCNELETSKIPYALEHGDYFGGNIIVQGDQPIIYDWSDCTISHPFLSATVIVDELEETFSSNIGECLLEEYLSEWNDFDTLENLRYEFNLVKRIAPLYYLTVYQQFIFPHLRDNWDQKQIIDDYVNQWLSTIDEVNE</sequence>
<dbReference type="Proteomes" id="UP001500740">
    <property type="component" value="Unassembled WGS sequence"/>
</dbReference>
<keyword evidence="2" id="KW-1185">Reference proteome</keyword>
<name>A0ABP3K7C9_9BACI</name>
<dbReference type="EMBL" id="BAAACZ010000035">
    <property type="protein sequence ID" value="GAA0472650.1"/>
    <property type="molecule type" value="Genomic_DNA"/>
</dbReference>
<evidence type="ECO:0000313" key="2">
    <source>
        <dbReference type="Proteomes" id="UP001500740"/>
    </source>
</evidence>
<dbReference type="SUPFAM" id="SSF56112">
    <property type="entry name" value="Protein kinase-like (PK-like)"/>
    <property type="match status" value="1"/>
</dbReference>
<protein>
    <recommendedName>
        <fullName evidence="3">Aminoglycoside phosphotransferase domain-containing protein</fullName>
    </recommendedName>
</protein>
<proteinExistence type="predicted"/>
<reference evidence="2" key="1">
    <citation type="journal article" date="2019" name="Int. J. Syst. Evol. Microbiol.">
        <title>The Global Catalogue of Microorganisms (GCM) 10K type strain sequencing project: providing services to taxonomists for standard genome sequencing and annotation.</title>
        <authorList>
            <consortium name="The Broad Institute Genomics Platform"/>
            <consortium name="The Broad Institute Genome Sequencing Center for Infectious Disease"/>
            <person name="Wu L."/>
            <person name="Ma J."/>
        </authorList>
    </citation>
    <scope>NUCLEOTIDE SEQUENCE [LARGE SCALE GENOMIC DNA]</scope>
    <source>
        <strain evidence="2">JCM 14193</strain>
    </source>
</reference>
<evidence type="ECO:0000313" key="1">
    <source>
        <dbReference type="EMBL" id="GAA0472650.1"/>
    </source>
</evidence>
<gene>
    <name evidence="1" type="ORF">GCM10008935_30650</name>
</gene>
<accession>A0ABP3K7C9</accession>
<organism evidence="1 2">
    <name type="scientific">Alkalibacillus silvisoli</name>
    <dbReference type="NCBI Taxonomy" id="392823"/>
    <lineage>
        <taxon>Bacteria</taxon>
        <taxon>Bacillati</taxon>
        <taxon>Bacillota</taxon>
        <taxon>Bacilli</taxon>
        <taxon>Bacillales</taxon>
        <taxon>Bacillaceae</taxon>
        <taxon>Alkalibacillus</taxon>
    </lineage>
</organism>